<dbReference type="AlphaFoldDB" id="A0A1J8QS24"/>
<feature type="compositionally biased region" description="Polar residues" evidence="1">
    <location>
        <begin position="33"/>
        <end position="42"/>
    </location>
</feature>
<keyword evidence="3" id="KW-1185">Reference proteome</keyword>
<evidence type="ECO:0000313" key="3">
    <source>
        <dbReference type="Proteomes" id="UP000183567"/>
    </source>
</evidence>
<comment type="caution">
    <text evidence="2">The sequence shown here is derived from an EMBL/GenBank/DDBJ whole genome shotgun (WGS) entry which is preliminary data.</text>
</comment>
<reference evidence="2 3" key="1">
    <citation type="submission" date="2016-03" db="EMBL/GenBank/DDBJ databases">
        <title>Comparative genomics of the ectomycorrhizal sister species Rhizopogon vinicolor and Rhizopogon vesiculosus (Basidiomycota: Boletales) reveals a divergence of the mating type B locus.</title>
        <authorList>
            <person name="Mujic A.B."/>
            <person name="Kuo A."/>
            <person name="Tritt A."/>
            <person name="Lipzen A."/>
            <person name="Chen C."/>
            <person name="Johnson J."/>
            <person name="Sharma A."/>
            <person name="Barry K."/>
            <person name="Grigoriev I.V."/>
            <person name="Spatafora J.W."/>
        </authorList>
    </citation>
    <scope>NUCLEOTIDE SEQUENCE [LARGE SCALE GENOMIC DNA]</scope>
    <source>
        <strain evidence="2 3">AM-OR11-056</strain>
    </source>
</reference>
<dbReference type="EMBL" id="LVVM01004770">
    <property type="protein sequence ID" value="OJA12218.1"/>
    <property type="molecule type" value="Genomic_DNA"/>
</dbReference>
<protein>
    <submittedName>
        <fullName evidence="2">Uncharacterized protein</fullName>
    </submittedName>
</protein>
<proteinExistence type="predicted"/>
<dbReference type="OrthoDB" id="10556769at2759"/>
<dbReference type="Proteomes" id="UP000183567">
    <property type="component" value="Unassembled WGS sequence"/>
</dbReference>
<feature type="region of interest" description="Disordered" evidence="1">
    <location>
        <begin position="30"/>
        <end position="50"/>
    </location>
</feature>
<gene>
    <name evidence="2" type="ORF">AZE42_12160</name>
</gene>
<name>A0A1J8QS24_9AGAM</name>
<accession>A0A1J8QS24</accession>
<evidence type="ECO:0000256" key="1">
    <source>
        <dbReference type="SAM" id="MobiDB-lite"/>
    </source>
</evidence>
<feature type="non-terminal residue" evidence="2">
    <location>
        <position position="1"/>
    </location>
</feature>
<evidence type="ECO:0000313" key="2">
    <source>
        <dbReference type="EMBL" id="OJA12218.1"/>
    </source>
</evidence>
<organism evidence="2 3">
    <name type="scientific">Rhizopogon vesiculosus</name>
    <dbReference type="NCBI Taxonomy" id="180088"/>
    <lineage>
        <taxon>Eukaryota</taxon>
        <taxon>Fungi</taxon>
        <taxon>Dikarya</taxon>
        <taxon>Basidiomycota</taxon>
        <taxon>Agaricomycotina</taxon>
        <taxon>Agaricomycetes</taxon>
        <taxon>Agaricomycetidae</taxon>
        <taxon>Boletales</taxon>
        <taxon>Suillineae</taxon>
        <taxon>Rhizopogonaceae</taxon>
        <taxon>Rhizopogon</taxon>
    </lineage>
</organism>
<sequence>FPDNSLPPLVFSTDSIGRTLQNFQIPASLLTPPRSSAKSPQINIRCPPGQGTTQHYGYRVDQNYLLYVESILKADPTVDRDDFYNPLSFTHRYCIDPEQRPIVPLDPMYDTGPHFENARDEDDDEDDGEYLLSVMSMCTDDPSSFLNLGGGLVMGAGVHSYQYSQRYTYVWDGNSWSQKRTIPLHE</sequence>